<dbReference type="AlphaFoldDB" id="A0A8K0KQB8"/>
<proteinExistence type="predicted"/>
<sequence>MGEWEGCGGREKAEGKDAPRQSKPLLRREKGVELESRRKAFITYKARNARKGKIRLAGGKGISKGKKKRRKAGRRLQWWTCGRRKGGQLPDRPP</sequence>
<evidence type="ECO:0000313" key="2">
    <source>
        <dbReference type="EMBL" id="KAG8238484.1"/>
    </source>
</evidence>
<feature type="region of interest" description="Disordered" evidence="1">
    <location>
        <begin position="1"/>
        <end position="31"/>
    </location>
</feature>
<accession>A0A8K0KQB8</accession>
<dbReference type="Proteomes" id="UP000792457">
    <property type="component" value="Unassembled WGS sequence"/>
</dbReference>
<feature type="compositionally biased region" description="Basic residues" evidence="1">
    <location>
        <begin position="63"/>
        <end position="74"/>
    </location>
</feature>
<feature type="compositionally biased region" description="Basic and acidic residues" evidence="1">
    <location>
        <begin position="8"/>
        <end position="31"/>
    </location>
</feature>
<comment type="caution">
    <text evidence="2">The sequence shown here is derived from an EMBL/GenBank/DDBJ whole genome shotgun (WGS) entry which is preliminary data.</text>
</comment>
<reference evidence="2" key="1">
    <citation type="submission" date="2013-04" db="EMBL/GenBank/DDBJ databases">
        <authorList>
            <person name="Qu J."/>
            <person name="Murali S.C."/>
            <person name="Bandaranaike D."/>
            <person name="Bellair M."/>
            <person name="Blankenburg K."/>
            <person name="Chao H."/>
            <person name="Dinh H."/>
            <person name="Doddapaneni H."/>
            <person name="Downs B."/>
            <person name="Dugan-Rocha S."/>
            <person name="Elkadiri S."/>
            <person name="Gnanaolivu R.D."/>
            <person name="Hernandez B."/>
            <person name="Javaid M."/>
            <person name="Jayaseelan J.C."/>
            <person name="Lee S."/>
            <person name="Li M."/>
            <person name="Ming W."/>
            <person name="Munidasa M."/>
            <person name="Muniz J."/>
            <person name="Nguyen L."/>
            <person name="Ongeri F."/>
            <person name="Osuji N."/>
            <person name="Pu L.-L."/>
            <person name="Puazo M."/>
            <person name="Qu C."/>
            <person name="Quiroz J."/>
            <person name="Raj R."/>
            <person name="Weissenberger G."/>
            <person name="Xin Y."/>
            <person name="Zou X."/>
            <person name="Han Y."/>
            <person name="Richards S."/>
            <person name="Worley K."/>
            <person name="Muzny D."/>
            <person name="Gibbs R."/>
        </authorList>
    </citation>
    <scope>NUCLEOTIDE SEQUENCE</scope>
    <source>
        <strain evidence="2">Sampled in the wild</strain>
    </source>
</reference>
<organism evidence="2 3">
    <name type="scientific">Ladona fulva</name>
    <name type="common">Scarce chaser dragonfly</name>
    <name type="synonym">Libellula fulva</name>
    <dbReference type="NCBI Taxonomy" id="123851"/>
    <lineage>
        <taxon>Eukaryota</taxon>
        <taxon>Metazoa</taxon>
        <taxon>Ecdysozoa</taxon>
        <taxon>Arthropoda</taxon>
        <taxon>Hexapoda</taxon>
        <taxon>Insecta</taxon>
        <taxon>Pterygota</taxon>
        <taxon>Palaeoptera</taxon>
        <taxon>Odonata</taxon>
        <taxon>Epiprocta</taxon>
        <taxon>Anisoptera</taxon>
        <taxon>Libelluloidea</taxon>
        <taxon>Libellulidae</taxon>
        <taxon>Ladona</taxon>
    </lineage>
</organism>
<protein>
    <submittedName>
        <fullName evidence="2">Uncharacterized protein</fullName>
    </submittedName>
</protein>
<feature type="region of interest" description="Disordered" evidence="1">
    <location>
        <begin position="58"/>
        <end position="94"/>
    </location>
</feature>
<reference evidence="2" key="2">
    <citation type="submission" date="2017-10" db="EMBL/GenBank/DDBJ databases">
        <title>Ladona fulva Genome sequencing and assembly.</title>
        <authorList>
            <person name="Murali S."/>
            <person name="Richards S."/>
            <person name="Bandaranaike D."/>
            <person name="Bellair M."/>
            <person name="Blankenburg K."/>
            <person name="Chao H."/>
            <person name="Dinh H."/>
            <person name="Doddapaneni H."/>
            <person name="Dugan-Rocha S."/>
            <person name="Elkadiri S."/>
            <person name="Gnanaolivu R."/>
            <person name="Hernandez B."/>
            <person name="Skinner E."/>
            <person name="Javaid M."/>
            <person name="Lee S."/>
            <person name="Li M."/>
            <person name="Ming W."/>
            <person name="Munidasa M."/>
            <person name="Muniz J."/>
            <person name="Nguyen L."/>
            <person name="Hughes D."/>
            <person name="Osuji N."/>
            <person name="Pu L.-L."/>
            <person name="Puazo M."/>
            <person name="Qu C."/>
            <person name="Quiroz J."/>
            <person name="Raj R."/>
            <person name="Weissenberger G."/>
            <person name="Xin Y."/>
            <person name="Zou X."/>
            <person name="Han Y."/>
            <person name="Worley K."/>
            <person name="Muzny D."/>
            <person name="Gibbs R."/>
        </authorList>
    </citation>
    <scope>NUCLEOTIDE SEQUENCE</scope>
    <source>
        <strain evidence="2">Sampled in the wild</strain>
    </source>
</reference>
<gene>
    <name evidence="2" type="ORF">J437_LFUL004947</name>
</gene>
<evidence type="ECO:0000256" key="1">
    <source>
        <dbReference type="SAM" id="MobiDB-lite"/>
    </source>
</evidence>
<keyword evidence="3" id="KW-1185">Reference proteome</keyword>
<evidence type="ECO:0000313" key="3">
    <source>
        <dbReference type="Proteomes" id="UP000792457"/>
    </source>
</evidence>
<dbReference type="EMBL" id="KZ309355">
    <property type="protein sequence ID" value="KAG8238484.1"/>
    <property type="molecule type" value="Genomic_DNA"/>
</dbReference>
<name>A0A8K0KQB8_LADFU</name>